<dbReference type="RefSeq" id="WP_202828258.1">
    <property type="nucleotide sequence ID" value="NZ_JAEUXJ010000015.1"/>
</dbReference>
<evidence type="ECO:0000313" key="2">
    <source>
        <dbReference type="Proteomes" id="UP000606490"/>
    </source>
</evidence>
<dbReference type="InterPro" id="IPR021857">
    <property type="entry name" value="DUF3467"/>
</dbReference>
<reference evidence="1 2" key="1">
    <citation type="submission" date="2021-01" db="EMBL/GenBank/DDBJ databases">
        <title>Belnapia mucosa sp. nov. and Belnapia arida sp. nov., isolated from the Tabernas Desert (Almeria, Spain).</title>
        <authorList>
            <person name="Molina-Menor E."/>
            <person name="Vidal-Verdu A."/>
            <person name="Calonge A."/>
            <person name="Satari L."/>
            <person name="Pereto Magraner J."/>
            <person name="Porcar Miralles M."/>
        </authorList>
    </citation>
    <scope>NUCLEOTIDE SEQUENCE [LARGE SCALE GENOMIC DNA]</scope>
    <source>
        <strain evidence="1 2">T6</strain>
    </source>
</reference>
<dbReference type="EMBL" id="JAEUXJ010000015">
    <property type="protein sequence ID" value="MBL6458521.1"/>
    <property type="molecule type" value="Genomic_DNA"/>
</dbReference>
<sequence>MSTDTTLPPKTTVIGGTRIKWDDAAMRTTYANVCNVVASREEIMVLLGTNQAWMNSAEEITVTLSDRVLLNPHAAKRLLHMLGKTIEEYERTYGQLG</sequence>
<evidence type="ECO:0000313" key="1">
    <source>
        <dbReference type="EMBL" id="MBL6458521.1"/>
    </source>
</evidence>
<protein>
    <submittedName>
        <fullName evidence="1">DUF3467 domain-containing protein</fullName>
    </submittedName>
</protein>
<name>A0ABS1VA24_9PROT</name>
<gene>
    <name evidence="1" type="ORF">JMJ55_24595</name>
</gene>
<proteinExistence type="predicted"/>
<dbReference type="Proteomes" id="UP000606490">
    <property type="component" value="Unassembled WGS sequence"/>
</dbReference>
<comment type="caution">
    <text evidence="1">The sequence shown here is derived from an EMBL/GenBank/DDBJ whole genome shotgun (WGS) entry which is preliminary data.</text>
</comment>
<keyword evidence="2" id="KW-1185">Reference proteome</keyword>
<dbReference type="Pfam" id="PF11950">
    <property type="entry name" value="DUF3467"/>
    <property type="match status" value="1"/>
</dbReference>
<accession>A0ABS1VA24</accession>
<organism evidence="1 2">
    <name type="scientific">Belnapia mucosa</name>
    <dbReference type="NCBI Taxonomy" id="2804532"/>
    <lineage>
        <taxon>Bacteria</taxon>
        <taxon>Pseudomonadati</taxon>
        <taxon>Pseudomonadota</taxon>
        <taxon>Alphaproteobacteria</taxon>
        <taxon>Acetobacterales</taxon>
        <taxon>Roseomonadaceae</taxon>
        <taxon>Belnapia</taxon>
    </lineage>
</organism>